<evidence type="ECO:0000256" key="2">
    <source>
        <dbReference type="ARBA" id="ARBA00022692"/>
    </source>
</evidence>
<dbReference type="PANTHER" id="PTHR30441:SF8">
    <property type="entry name" value="DUF748 DOMAIN-CONTAINING PROTEIN"/>
    <property type="match status" value="1"/>
</dbReference>
<comment type="caution">
    <text evidence="7">The sequence shown here is derived from an EMBL/GenBank/DDBJ whole genome shotgun (WGS) entry which is preliminary data.</text>
</comment>
<dbReference type="PANTHER" id="PTHR30441">
    <property type="entry name" value="DUF748 DOMAIN-CONTAINING PROTEIN"/>
    <property type="match status" value="1"/>
</dbReference>
<accession>A0A3D8LG61</accession>
<keyword evidence="3 5" id="KW-1133">Transmembrane helix</keyword>
<comment type="subcellular location">
    <subcellularLocation>
        <location evidence="1">Membrane</location>
        <topology evidence="1">Single-pass membrane protein</topology>
    </subcellularLocation>
</comment>
<reference evidence="8" key="1">
    <citation type="submission" date="2018-08" db="EMBL/GenBank/DDBJ databases">
        <authorList>
            <person name="Liu Z.-W."/>
            <person name="Du Z.-J."/>
        </authorList>
    </citation>
    <scope>NUCLEOTIDE SEQUENCE [LARGE SCALE GENOMIC DNA]</scope>
    <source>
        <strain evidence="8">H4X</strain>
    </source>
</reference>
<dbReference type="InterPro" id="IPR007452">
    <property type="entry name" value="TamB_C"/>
</dbReference>
<evidence type="ECO:0000256" key="1">
    <source>
        <dbReference type="ARBA" id="ARBA00004167"/>
    </source>
</evidence>
<evidence type="ECO:0000313" key="7">
    <source>
        <dbReference type="EMBL" id="RDV16421.1"/>
    </source>
</evidence>
<evidence type="ECO:0000259" key="6">
    <source>
        <dbReference type="Pfam" id="PF04357"/>
    </source>
</evidence>
<dbReference type="EMBL" id="QRGR01000004">
    <property type="protein sequence ID" value="RDV16421.1"/>
    <property type="molecule type" value="Genomic_DNA"/>
</dbReference>
<name>A0A3D8LG61_9BACT</name>
<dbReference type="GO" id="GO:0009306">
    <property type="term" value="P:protein secretion"/>
    <property type="evidence" value="ECO:0007669"/>
    <property type="project" value="InterPro"/>
</dbReference>
<evidence type="ECO:0000256" key="4">
    <source>
        <dbReference type="ARBA" id="ARBA00023136"/>
    </source>
</evidence>
<organism evidence="7 8">
    <name type="scientific">Pontibacter diazotrophicus</name>
    <dbReference type="NCBI Taxonomy" id="1400979"/>
    <lineage>
        <taxon>Bacteria</taxon>
        <taxon>Pseudomonadati</taxon>
        <taxon>Bacteroidota</taxon>
        <taxon>Cytophagia</taxon>
        <taxon>Cytophagales</taxon>
        <taxon>Hymenobacteraceae</taxon>
        <taxon>Pontibacter</taxon>
    </lineage>
</organism>
<evidence type="ECO:0000256" key="5">
    <source>
        <dbReference type="SAM" id="Phobius"/>
    </source>
</evidence>
<gene>
    <name evidence="7" type="ORF">DXT99_04265</name>
</gene>
<evidence type="ECO:0000256" key="3">
    <source>
        <dbReference type="ARBA" id="ARBA00022989"/>
    </source>
</evidence>
<protein>
    <recommendedName>
        <fullName evidence="6">Translocation and assembly module TamB C-terminal domain-containing protein</fullName>
    </recommendedName>
</protein>
<dbReference type="Pfam" id="PF04357">
    <property type="entry name" value="TamB"/>
    <property type="match status" value="1"/>
</dbReference>
<evidence type="ECO:0000313" key="8">
    <source>
        <dbReference type="Proteomes" id="UP000256708"/>
    </source>
</evidence>
<dbReference type="GO" id="GO:0090313">
    <property type="term" value="P:regulation of protein targeting to membrane"/>
    <property type="evidence" value="ECO:0007669"/>
    <property type="project" value="TreeGrafter"/>
</dbReference>
<dbReference type="Proteomes" id="UP000256708">
    <property type="component" value="Unassembled WGS sequence"/>
</dbReference>
<dbReference type="InterPro" id="IPR008023">
    <property type="entry name" value="DUF748"/>
</dbReference>
<feature type="transmembrane region" description="Helical" evidence="5">
    <location>
        <begin position="20"/>
        <end position="41"/>
    </location>
</feature>
<dbReference type="RefSeq" id="WP_115564281.1">
    <property type="nucleotide sequence ID" value="NZ_QRGR01000004.1"/>
</dbReference>
<dbReference type="InterPro" id="IPR052894">
    <property type="entry name" value="AsmA-related"/>
</dbReference>
<proteinExistence type="predicted"/>
<keyword evidence="4 5" id="KW-0472">Membrane</keyword>
<dbReference type="Pfam" id="PF05359">
    <property type="entry name" value="DUF748"/>
    <property type="match status" value="1"/>
</dbReference>
<keyword evidence="8" id="KW-1185">Reference proteome</keyword>
<feature type="domain" description="Translocation and assembly module TamB C-terminal" evidence="6">
    <location>
        <begin position="1047"/>
        <end position="1484"/>
    </location>
</feature>
<dbReference type="GO" id="GO:0005886">
    <property type="term" value="C:plasma membrane"/>
    <property type="evidence" value="ECO:0007669"/>
    <property type="project" value="InterPro"/>
</dbReference>
<sequence>MEKEQSTNYPKVIGKAILKIVLGLILFLLLLFAVVFVAIRFPGVQTRVAQRVAAYISEKVDHEVTIERVDISFFSNVILEKVRVLDYLDNELLYIGRAEADIDAFSILNPNNLTINTLELEQPRANLAVYVGTDSLNLNTFFDALGNLFTKDTTQKSSEPFNFALNELIVKNGRFTYDDFNEPRADYGIDYAHMTFDRVSGRFSQIQLEDTIQVRIADFTAIETRSNTQLHNLDTRMTYAPTFWEWDELDLQLNQSNLQHYIRFDYNEIGNFSYFIDSVAITGNLQDTRIYSKDIATFAPQLQEYDENLMVNSLELKGKVNNFSATNVDLEYGENTHIVGSINADGLPNFEETFANLRLQTSTFNARDIRQFLPQDTYDVAARLGTVSLEGRFLGFYNDFVANGDFRTALGNLRSDINLKIDDNTRSSSYNGYVTTNGFNIGRLLDAEDQIRRISMSGRLEGTGFTLQDANLKVNATINQVQLLEYNYQNLTANGTLRNQTFVGQVAINDPNLILRADGEVNLASGRRAFNMLADLERVDLQALNLSSEPLVISANANLDFQGLSLDTFEGTARFDSAQIVYKDNQLALDSVLIQSEITEGTRSLFLNSDLLALLVIGNFDYTTLTRDLENMVQEYQLNFESDDAATAAYYSRKSVDGSNEYALTYNLNLKEANPILDLFLPELEISDNATVEGSFRHGPTVILQMYADIDTMLYNDYTLYGNSIELNTSKLQQNPDVLAAALFTSQRQELPGAGTTEDFFVEGIWNERTIDFSTAIRQPEQNNQAMITGDLNFLQNQIQIVFDQSNVTLQQNSWAFVPGNTLYISEGGRRLEFENFALTNQEQVIRAEGAISDDPESRLMLNVENFQLNNLNPLISMQIAGELTAEVVAQDIYNRSLLAADMHVDSFYLDQVYIGNIVGNTDWSNALQRAEVDIGIQRDNKKVLSVTGNYNPQASEDQLDLLAVLDQANLKLVEPVLNTLLSDLEGTMEGRIRILGSLDYPVLKGSVMVSNGQFTFDYLNTTYRFTDRIYFGPNSISFRNAQLRDIYGNNATVTGGIAHDGFANMVIDMDARYRNFMVLNTSEAQNELFYGTAFATGTATVLGPVENLDINVNARSEQNTRIVLPLDYQTDVARKDFIRFVNKTPADSAGVNIEAEEQGVNLSGINMNFELDVTDDAYFEIIIDRTTGDVIRGSGNGEIRMTIDTRGDFHMYGGFEITEGAYNLKLLEGLVTKEFAVVPGGTITWNGDPVNGVMDITAHYTQLASLSSLTTSTLEPAAVGRYPVIAVIELTGPLLSPEIDLDLSFDEVPQNILAQPELLGTVNAIKNDESELNRQVFSLLVLQRLSPTGALAFDGGVGAGAVGGSLGSLLSGQLNNLLSTIDSNLEIDIGLDGIGQDQLASLQLRLSYSFFNGRLRLTNETGFGGVRDQAGGGSTAYIGDWTLDYYISQSGELRARLEYSTTPDITGRIRKSQSVSVLHTKRFNSLSELFGSNRRERRLREQEMERDRIILDSDPRLEL</sequence>
<keyword evidence="2 5" id="KW-0812">Transmembrane</keyword>
<dbReference type="OrthoDB" id="9811276at2"/>